<sequence length="120" mass="13145">AAAAAVAATVAIAARLRARNIALDGVKECLDTISNSLREYASERQRQLDAGVEAERRHEAMRRVQQETHLDASRATALADLVAMDTTAADIYMSIEQEDCRRAWVALKLKEMGFVDGISI</sequence>
<organism evidence="1 2">
    <name type="scientific">Amanita muscaria (strain Koide BX008)</name>
    <dbReference type="NCBI Taxonomy" id="946122"/>
    <lineage>
        <taxon>Eukaryota</taxon>
        <taxon>Fungi</taxon>
        <taxon>Dikarya</taxon>
        <taxon>Basidiomycota</taxon>
        <taxon>Agaricomycotina</taxon>
        <taxon>Agaricomycetes</taxon>
        <taxon>Agaricomycetidae</taxon>
        <taxon>Agaricales</taxon>
        <taxon>Pluteineae</taxon>
        <taxon>Amanitaceae</taxon>
        <taxon>Amanita</taxon>
    </lineage>
</organism>
<protein>
    <submittedName>
        <fullName evidence="1">Uncharacterized protein</fullName>
    </submittedName>
</protein>
<proteinExistence type="predicted"/>
<accession>A0A0C2T3S0</accession>
<reference evidence="1 2" key="1">
    <citation type="submission" date="2014-04" db="EMBL/GenBank/DDBJ databases">
        <title>Evolutionary Origins and Diversification of the Mycorrhizal Mutualists.</title>
        <authorList>
            <consortium name="DOE Joint Genome Institute"/>
            <consortium name="Mycorrhizal Genomics Consortium"/>
            <person name="Kohler A."/>
            <person name="Kuo A."/>
            <person name="Nagy L.G."/>
            <person name="Floudas D."/>
            <person name="Copeland A."/>
            <person name="Barry K.W."/>
            <person name="Cichocki N."/>
            <person name="Veneault-Fourrey C."/>
            <person name="LaButti K."/>
            <person name="Lindquist E.A."/>
            <person name="Lipzen A."/>
            <person name="Lundell T."/>
            <person name="Morin E."/>
            <person name="Murat C."/>
            <person name="Riley R."/>
            <person name="Ohm R."/>
            <person name="Sun H."/>
            <person name="Tunlid A."/>
            <person name="Henrissat B."/>
            <person name="Grigoriev I.V."/>
            <person name="Hibbett D.S."/>
            <person name="Martin F."/>
        </authorList>
    </citation>
    <scope>NUCLEOTIDE SEQUENCE [LARGE SCALE GENOMIC DNA]</scope>
    <source>
        <strain evidence="1 2">Koide BX008</strain>
    </source>
</reference>
<evidence type="ECO:0000313" key="1">
    <source>
        <dbReference type="EMBL" id="KIL61159.1"/>
    </source>
</evidence>
<dbReference type="Proteomes" id="UP000054549">
    <property type="component" value="Unassembled WGS sequence"/>
</dbReference>
<name>A0A0C2T3S0_AMAMK</name>
<feature type="non-terminal residue" evidence="1">
    <location>
        <position position="1"/>
    </location>
</feature>
<dbReference type="EMBL" id="KN818288">
    <property type="protein sequence ID" value="KIL61159.1"/>
    <property type="molecule type" value="Genomic_DNA"/>
</dbReference>
<gene>
    <name evidence="1" type="ORF">M378DRAFT_167341</name>
</gene>
<dbReference type="HOGENOM" id="CLU_2055166_0_0_1"/>
<dbReference type="InParanoid" id="A0A0C2T3S0"/>
<evidence type="ECO:0000313" key="2">
    <source>
        <dbReference type="Proteomes" id="UP000054549"/>
    </source>
</evidence>
<keyword evidence="2" id="KW-1185">Reference proteome</keyword>
<dbReference type="AlphaFoldDB" id="A0A0C2T3S0"/>